<feature type="signal peptide" evidence="2">
    <location>
        <begin position="1"/>
        <end position="18"/>
    </location>
</feature>
<reference evidence="3 4" key="1">
    <citation type="journal article" date="2017" name="Infect. Genet. Evol.">
        <title>Comparative genome analysis of fish pathogen Flavobacterium columnare reveals extensive sequence diversity within the species.</title>
        <authorList>
            <person name="Kayansamruaj P."/>
            <person name="Dong H.T."/>
            <person name="Hirono I."/>
            <person name="Kondo H."/>
            <person name="Senapin S."/>
            <person name="Rodkhum C."/>
        </authorList>
    </citation>
    <scope>NUCLEOTIDE SEQUENCE [LARGE SCALE GENOMIC DNA]</scope>
    <source>
        <strain evidence="3 4">1214</strain>
    </source>
</reference>
<dbReference type="SUPFAM" id="SSF48452">
    <property type="entry name" value="TPR-like"/>
    <property type="match status" value="1"/>
</dbReference>
<dbReference type="InterPro" id="IPR011990">
    <property type="entry name" value="TPR-like_helical_dom_sf"/>
</dbReference>
<gene>
    <name evidence="3" type="ORF">BWK62_11670</name>
</gene>
<dbReference type="OrthoDB" id="789632at2"/>
<evidence type="ECO:0000313" key="4">
    <source>
        <dbReference type="Proteomes" id="UP000198034"/>
    </source>
</evidence>
<dbReference type="SMART" id="SM00028">
    <property type="entry name" value="TPR"/>
    <property type="match status" value="2"/>
</dbReference>
<dbReference type="Proteomes" id="UP000198034">
    <property type="component" value="Unassembled WGS sequence"/>
</dbReference>
<dbReference type="InterPro" id="IPR019734">
    <property type="entry name" value="TPR_rpt"/>
</dbReference>
<dbReference type="PROSITE" id="PS50005">
    <property type="entry name" value="TPR"/>
    <property type="match status" value="1"/>
</dbReference>
<keyword evidence="2" id="KW-0732">Signal</keyword>
<evidence type="ECO:0000313" key="3">
    <source>
        <dbReference type="EMBL" id="OWP75612.1"/>
    </source>
</evidence>
<sequence>MKKIIFAITFLSSVITFAQDKEILENALTPEQEKLFDKGIEKLNAKKYTEAIESLNKLISSNKKQISSYYYLAQAYFENKQYTDCVEACTKGLAIGPNENLLNYYRAKANIKLGETNSICEDVKKSEAKEEELLKYCH</sequence>
<evidence type="ECO:0000256" key="1">
    <source>
        <dbReference type="PROSITE-ProRule" id="PRU00339"/>
    </source>
</evidence>
<organism evidence="3 4">
    <name type="scientific">Flavobacterium columnare</name>
    <dbReference type="NCBI Taxonomy" id="996"/>
    <lineage>
        <taxon>Bacteria</taxon>
        <taxon>Pseudomonadati</taxon>
        <taxon>Bacteroidota</taxon>
        <taxon>Flavobacteriia</taxon>
        <taxon>Flavobacteriales</taxon>
        <taxon>Flavobacteriaceae</taxon>
        <taxon>Flavobacterium</taxon>
    </lineage>
</organism>
<name>A0A2D0AHJ9_9FLAO</name>
<accession>A0A2D0AHJ9</accession>
<protein>
    <submittedName>
        <fullName evidence="3">Uncharacterized protein</fullName>
    </submittedName>
</protein>
<evidence type="ECO:0000256" key="2">
    <source>
        <dbReference type="SAM" id="SignalP"/>
    </source>
</evidence>
<dbReference type="EMBL" id="MTCY01000038">
    <property type="protein sequence ID" value="OWP75612.1"/>
    <property type="molecule type" value="Genomic_DNA"/>
</dbReference>
<dbReference type="AlphaFoldDB" id="A0A2D0AHJ9"/>
<comment type="caution">
    <text evidence="3">The sequence shown here is derived from an EMBL/GenBank/DDBJ whole genome shotgun (WGS) entry which is preliminary data.</text>
</comment>
<dbReference type="Gene3D" id="1.25.40.10">
    <property type="entry name" value="Tetratricopeptide repeat domain"/>
    <property type="match status" value="1"/>
</dbReference>
<dbReference type="Pfam" id="PF12895">
    <property type="entry name" value="ANAPC3"/>
    <property type="match status" value="1"/>
</dbReference>
<feature type="chain" id="PRO_5012497168" evidence="2">
    <location>
        <begin position="19"/>
        <end position="138"/>
    </location>
</feature>
<feature type="repeat" description="TPR" evidence="1">
    <location>
        <begin position="66"/>
        <end position="99"/>
    </location>
</feature>
<keyword evidence="1" id="KW-0802">TPR repeat</keyword>
<proteinExistence type="predicted"/>